<accession>A0A917RDK9</accession>
<proteinExistence type="predicted"/>
<dbReference type="Pfam" id="PF02698">
    <property type="entry name" value="DUF218"/>
    <property type="match status" value="1"/>
</dbReference>
<feature type="domain" description="DUF218" evidence="1">
    <location>
        <begin position="46"/>
        <end position="159"/>
    </location>
</feature>
<organism evidence="2 3">
    <name type="scientific">Nocardia jinanensis</name>
    <dbReference type="NCBI Taxonomy" id="382504"/>
    <lineage>
        <taxon>Bacteria</taxon>
        <taxon>Bacillati</taxon>
        <taxon>Actinomycetota</taxon>
        <taxon>Actinomycetes</taxon>
        <taxon>Mycobacteriales</taxon>
        <taxon>Nocardiaceae</taxon>
        <taxon>Nocardia</taxon>
    </lineage>
</organism>
<gene>
    <name evidence="2" type="ORF">GCM10011588_16110</name>
</gene>
<evidence type="ECO:0000259" key="1">
    <source>
        <dbReference type="Pfam" id="PF02698"/>
    </source>
</evidence>
<dbReference type="InterPro" id="IPR003848">
    <property type="entry name" value="DUF218"/>
</dbReference>
<dbReference type="Proteomes" id="UP000638263">
    <property type="component" value="Unassembled WGS sequence"/>
</dbReference>
<name>A0A917RDK9_9NOCA</name>
<dbReference type="AlphaFoldDB" id="A0A917RDK9"/>
<evidence type="ECO:0000313" key="2">
    <source>
        <dbReference type="EMBL" id="GGL02101.1"/>
    </source>
</evidence>
<comment type="caution">
    <text evidence="2">The sequence shown here is derived from an EMBL/GenBank/DDBJ whole genome shotgun (WGS) entry which is preliminary data.</text>
</comment>
<reference evidence="2" key="1">
    <citation type="journal article" date="2014" name="Int. J. Syst. Evol. Microbiol.">
        <title>Complete genome sequence of Corynebacterium casei LMG S-19264T (=DSM 44701T), isolated from a smear-ripened cheese.</title>
        <authorList>
            <consortium name="US DOE Joint Genome Institute (JGI-PGF)"/>
            <person name="Walter F."/>
            <person name="Albersmeier A."/>
            <person name="Kalinowski J."/>
            <person name="Ruckert C."/>
        </authorList>
    </citation>
    <scope>NUCLEOTIDE SEQUENCE</scope>
    <source>
        <strain evidence="2">CGMCC 4.3508</strain>
    </source>
</reference>
<dbReference type="CDD" id="cd06259">
    <property type="entry name" value="YdcF-like"/>
    <property type="match status" value="1"/>
</dbReference>
<protein>
    <recommendedName>
        <fullName evidence="1">DUF218 domain-containing protein</fullName>
    </recommendedName>
</protein>
<dbReference type="RefSeq" id="WP_189094119.1">
    <property type="nucleotide sequence ID" value="NZ_BMMH01000002.1"/>
</dbReference>
<evidence type="ECO:0000313" key="3">
    <source>
        <dbReference type="Proteomes" id="UP000638263"/>
    </source>
</evidence>
<reference evidence="2" key="2">
    <citation type="submission" date="2020-09" db="EMBL/GenBank/DDBJ databases">
        <authorList>
            <person name="Sun Q."/>
            <person name="Zhou Y."/>
        </authorList>
    </citation>
    <scope>NUCLEOTIDE SEQUENCE</scope>
    <source>
        <strain evidence="2">CGMCC 4.3508</strain>
    </source>
</reference>
<sequence length="186" mass="20992">MTANISGAHRRLWRSAAAALVLITLATVAGWPVFVRPQLDPLRPADAVVVLGGTPYERFDIGLELVRRHWAPELLISASTGLDDPRMDRYCHTPYPFRVTCFEPRPWTTRGEAQEIRRSAAANGWRHIIVVTFTPHISRARYIVGRCFDGELTMVASPSRTDSVFRTWMYVRQTAGYLKAFTESGC</sequence>
<dbReference type="EMBL" id="BMMH01000002">
    <property type="protein sequence ID" value="GGL02101.1"/>
    <property type="molecule type" value="Genomic_DNA"/>
</dbReference>
<keyword evidence="3" id="KW-1185">Reference proteome</keyword>